<dbReference type="SUPFAM" id="SSF56672">
    <property type="entry name" value="DNA/RNA polymerases"/>
    <property type="match status" value="1"/>
</dbReference>
<dbReference type="Gene3D" id="3.10.10.10">
    <property type="entry name" value="HIV Type 1 Reverse Transcriptase, subunit A, domain 1"/>
    <property type="match status" value="1"/>
</dbReference>
<dbReference type="PANTHER" id="PTHR24559:SF444">
    <property type="entry name" value="REVERSE TRANSCRIPTASE DOMAIN-CONTAINING PROTEIN"/>
    <property type="match status" value="1"/>
</dbReference>
<dbReference type="Gene3D" id="2.40.70.10">
    <property type="entry name" value="Acid Proteases"/>
    <property type="match status" value="1"/>
</dbReference>
<dbReference type="InterPro" id="IPR043128">
    <property type="entry name" value="Rev_trsase/Diguanyl_cyclase"/>
</dbReference>
<reference evidence="1" key="2">
    <citation type="journal article" date="2024" name="Plant">
        <title>Genomic evolution and insights into agronomic trait innovations of Sesamum species.</title>
        <authorList>
            <person name="Miao H."/>
            <person name="Wang L."/>
            <person name="Qu L."/>
            <person name="Liu H."/>
            <person name="Sun Y."/>
            <person name="Le M."/>
            <person name="Wang Q."/>
            <person name="Wei S."/>
            <person name="Zheng Y."/>
            <person name="Lin W."/>
            <person name="Duan Y."/>
            <person name="Cao H."/>
            <person name="Xiong S."/>
            <person name="Wang X."/>
            <person name="Wei L."/>
            <person name="Li C."/>
            <person name="Ma Q."/>
            <person name="Ju M."/>
            <person name="Zhao R."/>
            <person name="Li G."/>
            <person name="Mu C."/>
            <person name="Tian Q."/>
            <person name="Mei H."/>
            <person name="Zhang T."/>
            <person name="Gao T."/>
            <person name="Zhang H."/>
        </authorList>
    </citation>
    <scope>NUCLEOTIDE SEQUENCE</scope>
    <source>
        <strain evidence="1">KEN1</strain>
    </source>
</reference>
<dbReference type="InterPro" id="IPR021109">
    <property type="entry name" value="Peptidase_aspartic_dom_sf"/>
</dbReference>
<comment type="caution">
    <text evidence="1">The sequence shown here is derived from an EMBL/GenBank/DDBJ whole genome shotgun (WGS) entry which is preliminary data.</text>
</comment>
<dbReference type="EMBL" id="JACGWN010000012">
    <property type="protein sequence ID" value="KAL0416905.1"/>
    <property type="molecule type" value="Genomic_DNA"/>
</dbReference>
<name>A0AAW2UHP2_9LAMI</name>
<sequence length="303" mass="34950">MGLEEKLIRPRETTLMGFEGSMIRAMGEIPLPISLGEEPYRKTHVTNFLVVDTKYPSYNIILGRPTLNTFKVVISISCLKIKFLTEWGIGEVRGDQYSARECRCHALKKIPEDEPTRSYGQHTGKVDPVNEIRSLSLSDTNICRAVQVGSNLNQEEVEQLRRFFQNKQEVFEWEEGGTTGIDEKVIQHELHVKKGARPVKQRKRNFGRERNQVIYEEIHRLLKLGYIREIYYPKWISNVVLVPKPGGKWRMCVDFTDLNNACPKDSYPLPRIDLLVDSTSGCERLSMLDAYQEYNQIKLAKGD</sequence>
<reference evidence="1" key="1">
    <citation type="submission" date="2020-06" db="EMBL/GenBank/DDBJ databases">
        <authorList>
            <person name="Li T."/>
            <person name="Hu X."/>
            <person name="Zhang T."/>
            <person name="Song X."/>
            <person name="Zhang H."/>
            <person name="Dai N."/>
            <person name="Sheng W."/>
            <person name="Hou X."/>
            <person name="Wei L."/>
        </authorList>
    </citation>
    <scope>NUCLEOTIDE SEQUENCE</scope>
    <source>
        <strain evidence="1">KEN1</strain>
        <tissue evidence="1">Leaf</tissue>
    </source>
</reference>
<proteinExistence type="predicted"/>
<dbReference type="AlphaFoldDB" id="A0AAW2UHP2"/>
<protein>
    <submittedName>
        <fullName evidence="1">Uncharacterized protein</fullName>
    </submittedName>
</protein>
<dbReference type="InterPro" id="IPR043502">
    <property type="entry name" value="DNA/RNA_pol_sf"/>
</dbReference>
<dbReference type="PANTHER" id="PTHR24559">
    <property type="entry name" value="TRANSPOSON TY3-I GAG-POL POLYPROTEIN"/>
    <property type="match status" value="1"/>
</dbReference>
<organism evidence="1">
    <name type="scientific">Sesamum latifolium</name>
    <dbReference type="NCBI Taxonomy" id="2727402"/>
    <lineage>
        <taxon>Eukaryota</taxon>
        <taxon>Viridiplantae</taxon>
        <taxon>Streptophyta</taxon>
        <taxon>Embryophyta</taxon>
        <taxon>Tracheophyta</taxon>
        <taxon>Spermatophyta</taxon>
        <taxon>Magnoliopsida</taxon>
        <taxon>eudicotyledons</taxon>
        <taxon>Gunneridae</taxon>
        <taxon>Pentapetalae</taxon>
        <taxon>asterids</taxon>
        <taxon>lamiids</taxon>
        <taxon>Lamiales</taxon>
        <taxon>Pedaliaceae</taxon>
        <taxon>Sesamum</taxon>
    </lineage>
</organism>
<dbReference type="CDD" id="cd01647">
    <property type="entry name" value="RT_LTR"/>
    <property type="match status" value="1"/>
</dbReference>
<gene>
    <name evidence="1" type="ORF">Slati_3522400</name>
</gene>
<dbReference type="Gene3D" id="3.30.70.270">
    <property type="match status" value="1"/>
</dbReference>
<accession>A0AAW2UHP2</accession>
<dbReference type="InterPro" id="IPR053134">
    <property type="entry name" value="RNA-dir_DNA_polymerase"/>
</dbReference>
<evidence type="ECO:0000313" key="1">
    <source>
        <dbReference type="EMBL" id="KAL0416905.1"/>
    </source>
</evidence>